<evidence type="ECO:0000259" key="10">
    <source>
        <dbReference type="Pfam" id="PF00884"/>
    </source>
</evidence>
<dbReference type="InterPro" id="IPR000917">
    <property type="entry name" value="Sulfatase_N"/>
</dbReference>
<comment type="subcellular location">
    <subcellularLocation>
        <location evidence="1">Cell membrane</location>
        <topology evidence="1">Multi-pass membrane protein</topology>
    </subcellularLocation>
</comment>
<evidence type="ECO:0000256" key="4">
    <source>
        <dbReference type="ARBA" id="ARBA00022989"/>
    </source>
</evidence>
<feature type="binding site" evidence="8">
    <location>
        <position position="510"/>
    </location>
    <ligand>
        <name>Mn(2+)</name>
        <dbReference type="ChEBI" id="CHEBI:29035"/>
    </ligand>
</feature>
<dbReference type="RefSeq" id="WP_116857051.1">
    <property type="nucleotide sequence ID" value="NZ_QTJV01000015.1"/>
</dbReference>
<dbReference type="PIRSF" id="PIRSF005091">
    <property type="entry name" value="Mmb_sulf_HI1246"/>
    <property type="match status" value="1"/>
</dbReference>
<evidence type="ECO:0000256" key="7">
    <source>
        <dbReference type="PIRSR" id="PIRSR005091-2"/>
    </source>
</evidence>
<dbReference type="Gene3D" id="3.30.1120.80">
    <property type="match status" value="1"/>
</dbReference>
<feature type="binding site" evidence="7">
    <location>
        <position position="457"/>
    </location>
    <ligand>
        <name>substrate</name>
    </ligand>
</feature>
<feature type="domain" description="Sulfatase N-terminal" evidence="10">
    <location>
        <begin position="277"/>
        <end position="559"/>
    </location>
</feature>
<evidence type="ECO:0000313" key="12">
    <source>
        <dbReference type="Proteomes" id="UP000261174"/>
    </source>
</evidence>
<evidence type="ECO:0000256" key="5">
    <source>
        <dbReference type="ARBA" id="ARBA00023136"/>
    </source>
</evidence>
<dbReference type="GO" id="GO:0046872">
    <property type="term" value="F:metal ion binding"/>
    <property type="evidence" value="ECO:0007669"/>
    <property type="project" value="UniProtKB-KW"/>
</dbReference>
<feature type="binding site" evidence="8">
    <location>
        <position position="509"/>
    </location>
    <ligand>
        <name>Mn(2+)</name>
        <dbReference type="ChEBI" id="CHEBI:29035"/>
    </ligand>
</feature>
<feature type="transmembrane region" description="Helical" evidence="9">
    <location>
        <begin position="52"/>
        <end position="73"/>
    </location>
</feature>
<dbReference type="InterPro" id="IPR050448">
    <property type="entry name" value="OpgB/LTA_synthase_biosynth"/>
</dbReference>
<feature type="transmembrane region" description="Helical" evidence="9">
    <location>
        <begin position="85"/>
        <end position="109"/>
    </location>
</feature>
<keyword evidence="4 9" id="KW-1133">Transmembrane helix</keyword>
<dbReference type="Proteomes" id="UP000261174">
    <property type="component" value="Unassembled WGS sequence"/>
</dbReference>
<evidence type="ECO:0000256" key="2">
    <source>
        <dbReference type="ARBA" id="ARBA00022475"/>
    </source>
</evidence>
<keyword evidence="12" id="KW-1185">Reference proteome</keyword>
<dbReference type="CDD" id="cd16015">
    <property type="entry name" value="LTA_synthase"/>
    <property type="match status" value="1"/>
</dbReference>
<evidence type="ECO:0000256" key="3">
    <source>
        <dbReference type="ARBA" id="ARBA00022692"/>
    </source>
</evidence>
<dbReference type="EMBL" id="QTJV01000015">
    <property type="protein sequence ID" value="RFM31304.1"/>
    <property type="molecule type" value="Genomic_DNA"/>
</dbReference>
<dbReference type="SUPFAM" id="SSF53649">
    <property type="entry name" value="Alkaline phosphatase-like"/>
    <property type="match status" value="1"/>
</dbReference>
<keyword evidence="2" id="KW-1003">Cell membrane</keyword>
<dbReference type="GO" id="GO:0005886">
    <property type="term" value="C:plasma membrane"/>
    <property type="evidence" value="ECO:0007669"/>
    <property type="project" value="UniProtKB-SubCell"/>
</dbReference>
<keyword evidence="5 9" id="KW-0472">Membrane</keyword>
<feature type="binding site" evidence="8">
    <location>
        <position position="325"/>
    </location>
    <ligand>
        <name>Mn(2+)</name>
        <dbReference type="ChEBI" id="CHEBI:29035"/>
    </ligand>
</feature>
<evidence type="ECO:0000256" key="1">
    <source>
        <dbReference type="ARBA" id="ARBA00004651"/>
    </source>
</evidence>
<dbReference type="OrthoDB" id="9777768at2"/>
<reference evidence="11 12" key="1">
    <citation type="submission" date="2018-08" db="EMBL/GenBank/DDBJ databases">
        <title>Chitinophaga sp. K20C18050901, a novel bacterium isolated from forest soil.</title>
        <authorList>
            <person name="Wang C."/>
        </authorList>
    </citation>
    <scope>NUCLEOTIDE SEQUENCE [LARGE SCALE GENOMIC DNA]</scope>
    <source>
        <strain evidence="11 12">K20C18050901</strain>
    </source>
</reference>
<evidence type="ECO:0000256" key="8">
    <source>
        <dbReference type="PIRSR" id="PIRSR005091-3"/>
    </source>
</evidence>
<comment type="caution">
    <text evidence="11">The sequence shown here is derived from an EMBL/GenBank/DDBJ whole genome shotgun (WGS) entry which is preliminary data.</text>
</comment>
<proteinExistence type="predicted"/>
<dbReference type="PANTHER" id="PTHR47371:SF3">
    <property type="entry name" value="PHOSPHOGLYCEROL TRANSFERASE I"/>
    <property type="match status" value="1"/>
</dbReference>
<dbReference type="AlphaFoldDB" id="A0A3E1NTY9"/>
<dbReference type="Pfam" id="PF00884">
    <property type="entry name" value="Sulfatase"/>
    <property type="match status" value="1"/>
</dbReference>
<feature type="active site" evidence="6">
    <location>
        <position position="325"/>
    </location>
</feature>
<keyword evidence="7" id="KW-0464">Manganese</keyword>
<feature type="transmembrane region" description="Helical" evidence="9">
    <location>
        <begin position="140"/>
        <end position="158"/>
    </location>
</feature>
<protein>
    <submittedName>
        <fullName evidence="11">LTA synthase family protein</fullName>
    </submittedName>
</protein>
<feature type="transmembrane region" description="Helical" evidence="9">
    <location>
        <begin position="12"/>
        <end position="32"/>
    </location>
</feature>
<feature type="binding site" evidence="8">
    <location>
        <position position="285"/>
    </location>
    <ligand>
        <name>Mn(2+)</name>
        <dbReference type="ChEBI" id="CHEBI:29035"/>
    </ligand>
</feature>
<name>A0A3E1NTY9_9BACT</name>
<sequence>MNSRKTRYSVLINFFIFFLIVSFLIRTIFLVLTWQKASITLPAILNIYAKGLVFDSMVALFFSAAYSLYLLLLPQKWNNTLLNRIITFTCFYIVVLIVMFSFFAELAFWDEFESRFNFIAVDYLIYTFEVINNINQSYPLPWLISSMVLLTSLVFFIFYKKKIFLQSFQSHTPLKKRFLMTGSVLTLTLAGYFLVSNSWADSGNNRYQNELAKAGIFSFFAAFKNNELNYYDFYAKEEEREAFAITQKQLQEPSIQFVNGNNSLRRIVTNPGQALRPNVILVTIESLSAEYMHHFGNDQHITPILDSLANCAILFTNMYATGTRTVRGMEALSLCVPPTPGNSIVRRKDNGHLYTVGSIFRKAGYSTTFFYGGDGFFDNMNNFFGNNGFDITDNGERLLPSEQLATTRTTIPAQAIHFKNAWGICDEDLYDAVIRHADTQYSHQRPFFDFVMTTSNHRPFTYPSGKIDIPSGSGREGAVKYTDYAIGEFLKHIQSKPWFKNTVIIFVADHCASSAGKNEINVSKYHIPCLVYNLKNDTLKTISQQCSQIDLFPTLFGLLHWQYETNWYGQDVLLPTYQSRAWLATYQKLGYLQHDTLTVLSPQQQVGEFKLDKQTDDLLSIPDDKLLIKKTIATYQTAYYLYKTGGMKE</sequence>
<gene>
    <name evidence="11" type="ORF">DXN04_29710</name>
</gene>
<dbReference type="InterPro" id="IPR017850">
    <property type="entry name" value="Alkaline_phosphatase_core_sf"/>
</dbReference>
<evidence type="ECO:0000313" key="11">
    <source>
        <dbReference type="EMBL" id="RFM31304.1"/>
    </source>
</evidence>
<feature type="transmembrane region" description="Helical" evidence="9">
    <location>
        <begin position="178"/>
        <end position="195"/>
    </location>
</feature>
<dbReference type="InterPro" id="IPR012160">
    <property type="entry name" value="LtaS-like"/>
</dbReference>
<dbReference type="PANTHER" id="PTHR47371">
    <property type="entry name" value="LIPOTEICHOIC ACID SYNTHASE"/>
    <property type="match status" value="1"/>
</dbReference>
<organism evidence="11 12">
    <name type="scientific">Chitinophaga silvisoli</name>
    <dbReference type="NCBI Taxonomy" id="2291814"/>
    <lineage>
        <taxon>Bacteria</taxon>
        <taxon>Pseudomonadati</taxon>
        <taxon>Bacteroidota</taxon>
        <taxon>Chitinophagia</taxon>
        <taxon>Chitinophagales</taxon>
        <taxon>Chitinophagaceae</taxon>
        <taxon>Chitinophaga</taxon>
    </lineage>
</organism>
<evidence type="ECO:0000256" key="6">
    <source>
        <dbReference type="PIRSR" id="PIRSR005091-1"/>
    </source>
</evidence>
<keyword evidence="3 9" id="KW-0812">Transmembrane</keyword>
<keyword evidence="7" id="KW-0479">Metal-binding</keyword>
<dbReference type="Gene3D" id="3.40.720.10">
    <property type="entry name" value="Alkaline Phosphatase, subunit A"/>
    <property type="match status" value="1"/>
</dbReference>
<evidence type="ECO:0000256" key="9">
    <source>
        <dbReference type="SAM" id="Phobius"/>
    </source>
</evidence>
<accession>A0A3E1NTY9</accession>